<feature type="transmembrane region" description="Helical" evidence="1">
    <location>
        <begin position="455"/>
        <end position="477"/>
    </location>
</feature>
<dbReference type="PANTHER" id="PTHR36442:SF1">
    <property type="entry name" value="CYCLIC-DI-AMP PHOSPHODIESTERASE PGPH"/>
    <property type="match status" value="1"/>
</dbReference>
<dbReference type="RefSeq" id="WP_014856414.1">
    <property type="nucleotide sequence ID" value="NC_018178.1"/>
</dbReference>
<keyword evidence="1" id="KW-0812">Transmembrane</keyword>
<dbReference type="EMBL" id="CP003557">
    <property type="protein sequence ID" value="AFN74980.1"/>
    <property type="molecule type" value="Genomic_DNA"/>
</dbReference>
<feature type="transmembrane region" description="Helical" evidence="1">
    <location>
        <begin position="397"/>
        <end position="414"/>
    </location>
</feature>
<gene>
    <name evidence="3" type="ordered locus">MROS_1746</name>
</gene>
<feature type="transmembrane region" description="Helical" evidence="1">
    <location>
        <begin position="426"/>
        <end position="443"/>
    </location>
</feature>
<evidence type="ECO:0000259" key="2">
    <source>
        <dbReference type="SMART" id="SM00471"/>
    </source>
</evidence>
<dbReference type="GO" id="GO:0016787">
    <property type="term" value="F:hydrolase activity"/>
    <property type="evidence" value="ECO:0007669"/>
    <property type="project" value="UniProtKB-KW"/>
</dbReference>
<sequence length="727" mass="83368">MSFFKNKNYRTDFKIKLLTAFVTVLLIVFMFPTGETIESEVNVGSIWIQDDLIASKTFEILKDAETYKKERQAAAARVLPVFIRDDNVARASLDSLKRYNKFLQQRLSKEEFFKYIPLSNSSAEIFYRFKRNPASFGNLQIRSFRNLLNLSEELIKRIYQRGLIDQSYQDIKRDSITVRQGKYERIYPKTFFFDISSVSEFIESYLRANAGNNDELVSALTEYILYFLKPNINFSYDDTQMAIQIAMDRVPKVIGIVNENERIVAKHDRITPEIKQKIDSYRIAKGEEITYLGKITQSIGKFLHVGIILLPFILYIYLFRKKIYNDNVRILLISIVFLFVSFFAYLIYQLDLPVEAELLVPVAASSMLLTIIFDSRVGFYGTVVTALIVAGLRGNDYIFAVMNIVAGALAAYTVRDIKNRNQIFRSFIFILMGYFISIVAFGLERFDTLNQMGFSLIYAASNALISPVLTYGLIIFIEKIFTITTDLTLLELTDFNHPLLKELARKAPGTFNHSMVIGTMVESAAEEISANPILARVGAYYHDVGKLAEPTGFVENQSGAENIHDKLKPEESVKIIIDHVVKGIELAKEYNLPQEIIDFIPMHHGTMVIKYFYEKAKELYGEANVKIDGYRYKGPKPNTKETALVMIADACESTVRAMTDPTPQKIENVIDNIIEDRISDGQLDNSTLTFRDIKKIRESFKNILIGQHHKRIRYPKQDEMENNKKEG</sequence>
<proteinExistence type="predicted"/>
<feature type="transmembrane region" description="Helical" evidence="1">
    <location>
        <begin position="302"/>
        <end position="318"/>
    </location>
</feature>
<dbReference type="STRING" id="1191523.MROS_1746"/>
<dbReference type="SUPFAM" id="SSF109604">
    <property type="entry name" value="HD-domain/PDEase-like"/>
    <property type="match status" value="1"/>
</dbReference>
<dbReference type="Pfam" id="PF07697">
    <property type="entry name" value="7TMR-HDED"/>
    <property type="match status" value="1"/>
</dbReference>
<dbReference type="Proteomes" id="UP000009011">
    <property type="component" value="Chromosome"/>
</dbReference>
<dbReference type="Gene3D" id="1.10.3210.10">
    <property type="entry name" value="Hypothetical protein af1432"/>
    <property type="match status" value="1"/>
</dbReference>
<dbReference type="InterPro" id="IPR003607">
    <property type="entry name" value="HD/PDEase_dom"/>
</dbReference>
<name>I6Z744_MELRP</name>
<dbReference type="KEGG" id="mro:MROS_1746"/>
<evidence type="ECO:0000313" key="4">
    <source>
        <dbReference type="Proteomes" id="UP000009011"/>
    </source>
</evidence>
<dbReference type="NCBIfam" id="TIGR00277">
    <property type="entry name" value="HDIG"/>
    <property type="match status" value="1"/>
</dbReference>
<dbReference type="InterPro" id="IPR052722">
    <property type="entry name" value="PgpH_phosphodiesterase"/>
</dbReference>
<dbReference type="InterPro" id="IPR011621">
    <property type="entry name" value="Metal-dep_PHydrolase_7TM_intra"/>
</dbReference>
<dbReference type="eggNOG" id="COG1480">
    <property type="taxonomic scope" value="Bacteria"/>
</dbReference>
<dbReference type="Pfam" id="PF07698">
    <property type="entry name" value="7TM-7TMR_HD"/>
    <property type="match status" value="1"/>
</dbReference>
<dbReference type="OrthoDB" id="9806952at2"/>
<organism evidence="3 4">
    <name type="scientific">Melioribacter roseus (strain DSM 23840 / JCM 17771 / VKM B-2668 / P3M-2)</name>
    <dbReference type="NCBI Taxonomy" id="1191523"/>
    <lineage>
        <taxon>Bacteria</taxon>
        <taxon>Pseudomonadati</taxon>
        <taxon>Ignavibacteriota</taxon>
        <taxon>Ignavibacteria</taxon>
        <taxon>Ignavibacteriales</taxon>
        <taxon>Melioribacteraceae</taxon>
        <taxon>Melioribacter</taxon>
    </lineage>
</organism>
<dbReference type="SMART" id="SM00471">
    <property type="entry name" value="HDc"/>
    <property type="match status" value="1"/>
</dbReference>
<keyword evidence="1" id="KW-0472">Membrane</keyword>
<keyword evidence="3" id="KW-0378">Hydrolase</keyword>
<feature type="transmembrane region" description="Helical" evidence="1">
    <location>
        <begin position="330"/>
        <end position="348"/>
    </location>
</feature>
<feature type="transmembrane region" description="Helical" evidence="1">
    <location>
        <begin position="368"/>
        <end position="390"/>
    </location>
</feature>
<dbReference type="InterPro" id="IPR006675">
    <property type="entry name" value="HDIG_dom"/>
</dbReference>
<evidence type="ECO:0000256" key="1">
    <source>
        <dbReference type="SAM" id="Phobius"/>
    </source>
</evidence>
<dbReference type="PANTHER" id="PTHR36442">
    <property type="entry name" value="CYCLIC-DI-AMP PHOSPHODIESTERASE PGPH"/>
    <property type="match status" value="1"/>
</dbReference>
<dbReference type="InterPro" id="IPR006674">
    <property type="entry name" value="HD_domain"/>
</dbReference>
<keyword evidence="1" id="KW-1133">Transmembrane helix</keyword>
<dbReference type="CDD" id="cd00077">
    <property type="entry name" value="HDc"/>
    <property type="match status" value="1"/>
</dbReference>
<protein>
    <submittedName>
        <fullName evidence="3">Metal dependent phosphohydrolase</fullName>
    </submittedName>
</protein>
<dbReference type="InterPro" id="IPR011624">
    <property type="entry name" value="Metal-dep_PHydrolase_7TM_extra"/>
</dbReference>
<accession>I6Z744</accession>
<dbReference type="PATRIC" id="fig|1191523.3.peg.1852"/>
<evidence type="ECO:0000313" key="3">
    <source>
        <dbReference type="EMBL" id="AFN74980.1"/>
    </source>
</evidence>
<dbReference type="Pfam" id="PF01966">
    <property type="entry name" value="HD"/>
    <property type="match status" value="1"/>
</dbReference>
<dbReference type="HOGENOM" id="CLU_015767_1_1_10"/>
<dbReference type="AlphaFoldDB" id="I6Z744"/>
<feature type="domain" description="HD/PDEase" evidence="2">
    <location>
        <begin position="506"/>
        <end position="663"/>
    </location>
</feature>
<reference evidence="3 4" key="1">
    <citation type="journal article" date="2013" name="PLoS ONE">
        <title>Genomic analysis of Melioribacter roseus, facultatively anaerobic organotrophic bacterium representing a novel deep lineage within Bacteriodetes/Chlorobi group.</title>
        <authorList>
            <person name="Kadnikov V.V."/>
            <person name="Mardanov A.V."/>
            <person name="Podosokorskaya O.A."/>
            <person name="Gavrilov S.N."/>
            <person name="Kublanov I.V."/>
            <person name="Beletsky A.V."/>
            <person name="Bonch-Osmolovskaya E.A."/>
            <person name="Ravin N.V."/>
        </authorList>
    </citation>
    <scope>NUCLEOTIDE SEQUENCE [LARGE SCALE GENOMIC DNA]</scope>
    <source>
        <strain evidence="4">JCM 17771 / P3M-2</strain>
    </source>
</reference>
<keyword evidence="4" id="KW-1185">Reference proteome</keyword>